<name>A0A139X6N8_9CYAN</name>
<dbReference type="GO" id="GO:0005886">
    <property type="term" value="C:plasma membrane"/>
    <property type="evidence" value="ECO:0007669"/>
    <property type="project" value="TreeGrafter"/>
</dbReference>
<dbReference type="InterPro" id="IPR014043">
    <property type="entry name" value="Acyl_transferase_dom"/>
</dbReference>
<evidence type="ECO:0000259" key="6">
    <source>
        <dbReference type="PROSITE" id="PS50075"/>
    </source>
</evidence>
<accession>A0A139X6N8</accession>
<dbReference type="SUPFAM" id="SSF47336">
    <property type="entry name" value="ACP-like"/>
    <property type="match status" value="2"/>
</dbReference>
<dbReference type="Gene3D" id="1.10.1200.10">
    <property type="entry name" value="ACP-like"/>
    <property type="match status" value="2"/>
</dbReference>
<evidence type="ECO:0000313" key="9">
    <source>
        <dbReference type="Proteomes" id="UP000076925"/>
    </source>
</evidence>
<dbReference type="PROSITE" id="PS50075">
    <property type="entry name" value="CARRIER"/>
    <property type="match status" value="2"/>
</dbReference>
<dbReference type="InterPro" id="IPR001227">
    <property type="entry name" value="Ac_transferase_dom_sf"/>
</dbReference>
<dbReference type="SUPFAM" id="SSF52777">
    <property type="entry name" value="CoA-dependent acyltransferases"/>
    <property type="match status" value="2"/>
</dbReference>
<dbReference type="Pfam" id="PF22621">
    <property type="entry name" value="CurL-like_PKS_C"/>
    <property type="match status" value="1"/>
</dbReference>
<dbReference type="SMART" id="SM00827">
    <property type="entry name" value="PKS_AT"/>
    <property type="match status" value="1"/>
</dbReference>
<organism evidence="8 9">
    <name type="scientific">Scytonema hofmannii PCC 7110</name>
    <dbReference type="NCBI Taxonomy" id="128403"/>
    <lineage>
        <taxon>Bacteria</taxon>
        <taxon>Bacillati</taxon>
        <taxon>Cyanobacteriota</taxon>
        <taxon>Cyanophyceae</taxon>
        <taxon>Nostocales</taxon>
        <taxon>Scytonemataceae</taxon>
        <taxon>Scytonema</taxon>
    </lineage>
</organism>
<dbReference type="STRING" id="128403.WA1_26510"/>
<dbReference type="SMART" id="SM00825">
    <property type="entry name" value="PKS_KS"/>
    <property type="match status" value="1"/>
</dbReference>
<keyword evidence="2" id="KW-0596">Phosphopantetheine</keyword>
<dbReference type="CDD" id="cd00833">
    <property type="entry name" value="PKS"/>
    <property type="match status" value="1"/>
</dbReference>
<dbReference type="Gene3D" id="3.40.366.10">
    <property type="entry name" value="Malonyl-Coenzyme A Acyl Carrier Protein, domain 2"/>
    <property type="match status" value="1"/>
</dbReference>
<dbReference type="InterPro" id="IPR016035">
    <property type="entry name" value="Acyl_Trfase/lysoPLipase"/>
</dbReference>
<keyword evidence="9" id="KW-1185">Reference proteome</keyword>
<dbReference type="OrthoDB" id="499075at2"/>
<dbReference type="InterPro" id="IPR014030">
    <property type="entry name" value="Ketoacyl_synth_N"/>
</dbReference>
<evidence type="ECO:0000256" key="1">
    <source>
        <dbReference type="ARBA" id="ARBA00001957"/>
    </source>
</evidence>
<dbReference type="InterPro" id="IPR009081">
    <property type="entry name" value="PP-bd_ACP"/>
</dbReference>
<dbReference type="Gene3D" id="3.40.47.10">
    <property type="match status" value="1"/>
</dbReference>
<dbReference type="PROSITE" id="PS00606">
    <property type="entry name" value="KS3_1"/>
    <property type="match status" value="1"/>
</dbReference>
<reference evidence="8 9" key="1">
    <citation type="journal article" date="2013" name="Genome Biol. Evol.">
        <title>Genomes of Stigonematalean cyanobacteria (subsection V) and the evolution of oxygenic photosynthesis from prokaryotes to plastids.</title>
        <authorList>
            <person name="Dagan T."/>
            <person name="Roettger M."/>
            <person name="Stucken K."/>
            <person name="Landan G."/>
            <person name="Koch R."/>
            <person name="Major P."/>
            <person name="Gould S.B."/>
            <person name="Goremykin V.V."/>
            <person name="Rippka R."/>
            <person name="Tandeau de Marsac N."/>
            <person name="Gugger M."/>
            <person name="Lockhart P.J."/>
            <person name="Allen J.F."/>
            <person name="Brune I."/>
            <person name="Maus I."/>
            <person name="Puhler A."/>
            <person name="Martin W.F."/>
        </authorList>
    </citation>
    <scope>NUCLEOTIDE SEQUENCE [LARGE SCALE GENOMIC DNA]</scope>
    <source>
        <strain evidence="8 9">PCC 7110</strain>
    </source>
</reference>
<evidence type="ECO:0000256" key="5">
    <source>
        <dbReference type="SAM" id="MobiDB-lite"/>
    </source>
</evidence>
<feature type="domain" description="Ketosynthase family 3 (KS3)" evidence="7">
    <location>
        <begin position="36"/>
        <end position="462"/>
    </location>
</feature>
<dbReference type="RefSeq" id="WP_017746869.1">
    <property type="nucleotide sequence ID" value="NZ_KQ976354.1"/>
</dbReference>
<evidence type="ECO:0000313" key="8">
    <source>
        <dbReference type="EMBL" id="KYC40371.1"/>
    </source>
</evidence>
<protein>
    <submittedName>
        <fullName evidence="8">Polyketide synthase</fullName>
    </submittedName>
</protein>
<dbReference type="Proteomes" id="UP000076925">
    <property type="component" value="Unassembled WGS sequence"/>
</dbReference>
<dbReference type="Gene3D" id="3.30.559.30">
    <property type="entry name" value="Nonribosomal peptide synthetase, condensation domain"/>
    <property type="match status" value="1"/>
</dbReference>
<dbReference type="Pfam" id="PF00109">
    <property type="entry name" value="ketoacyl-synt"/>
    <property type="match status" value="1"/>
</dbReference>
<dbReference type="Pfam" id="PF00698">
    <property type="entry name" value="Acyl_transf_1"/>
    <property type="match status" value="1"/>
</dbReference>
<dbReference type="SUPFAM" id="SSF52151">
    <property type="entry name" value="FabD/lysophospholipase-like"/>
    <property type="match status" value="1"/>
</dbReference>
<dbReference type="SUPFAM" id="SSF53901">
    <property type="entry name" value="Thiolase-like"/>
    <property type="match status" value="1"/>
</dbReference>
<dbReference type="InterPro" id="IPR016036">
    <property type="entry name" value="Malonyl_transacylase_ACP-bd"/>
</dbReference>
<evidence type="ECO:0000259" key="7">
    <source>
        <dbReference type="PROSITE" id="PS52004"/>
    </source>
</evidence>
<dbReference type="InterPro" id="IPR016039">
    <property type="entry name" value="Thiolase-like"/>
</dbReference>
<dbReference type="InterPro" id="IPR023213">
    <property type="entry name" value="CAT-like_dom_sf"/>
</dbReference>
<dbReference type="GO" id="GO:0005737">
    <property type="term" value="C:cytoplasm"/>
    <property type="evidence" value="ECO:0007669"/>
    <property type="project" value="TreeGrafter"/>
</dbReference>
<dbReference type="Gene3D" id="3.30.70.3290">
    <property type="match status" value="1"/>
</dbReference>
<dbReference type="FunFam" id="3.40.47.10:FF:000019">
    <property type="entry name" value="Polyketide synthase type I"/>
    <property type="match status" value="1"/>
</dbReference>
<comment type="caution">
    <text evidence="8">The sequence shown here is derived from an EMBL/GenBank/DDBJ whole genome shotgun (WGS) entry which is preliminary data.</text>
</comment>
<dbReference type="EMBL" id="ANNX02000029">
    <property type="protein sequence ID" value="KYC40371.1"/>
    <property type="molecule type" value="Genomic_DNA"/>
</dbReference>
<evidence type="ECO:0000256" key="4">
    <source>
        <dbReference type="ARBA" id="ARBA00022679"/>
    </source>
</evidence>
<dbReference type="Pfam" id="PF00668">
    <property type="entry name" value="Condensation"/>
    <property type="match status" value="1"/>
</dbReference>
<keyword evidence="3" id="KW-0597">Phosphoprotein</keyword>
<keyword evidence="4" id="KW-0808">Transferase</keyword>
<dbReference type="InterPro" id="IPR018201">
    <property type="entry name" value="Ketoacyl_synth_AS"/>
</dbReference>
<sequence length="1613" mass="179796">MNNPSDTIDYQSRLKNALVALREMRAKLDAMQYSKTEPIAIIGMGCRFPGAKNLQAFWSLLRDGVDAITEVPPDRWDINEFYDPNPDTPGKMYVRSAGFIDQVDQFEPQFFGITPREAISMDPQQRLLLEVSWEAIEHSGTAPEGLRNSQTGVFVGITTNDYLQLQVESGDRTNIDAYSTTGNCLNAVAGRLSYTLGLVGPSMIVDTACSSSLVAIHLACQSLRNQECNLALAGGVNLILSPISTIATCRARMLAPDGRCKTFDDSADGFARGEGCGVVVLKRLSDAIADEDNILAVIRGSAVNQDGPSSGLTVPNGVAQQALLRKALANAGVEPTQVSYIEAHGTGTSLGDPIEVESLGVVLGQGRSKEQPLVIGSAKTNIGHLESAAGVAGLIKVVLSLQNKEIPPHLHFNNPNPHIRWTELPVVVPTQRMSWRAENGLRIAGVSGFGVSGTNAHLVLEEAPLREMGRKRDSSSEERPLHLLSLSAKSEEALQQLVSDFYTTIKANPNLNLADVCFTANTGRSVFDHRLALVAKNLPQVCEQLAAFSVKLNPDNVFAGFFKNTHKPRIAFLFTGQGSQFAGMGRQLYEQAPAFREALDRCDTILRPYLQQPLLSVLYPAATSDSPINQTAYTQPALFALEYALFELWRSWGITPDVVMGHSVGEYVAGVSAGVFSLEDGLKLIAERSRLMQALPLGGEMAAVFADEATVRAAVSPYGRKIAIAALNGPQNVVISGEGESVRAVVVELQACGIWSRRLNVSHAFHSPLIEPMLDAFEQQAATVTYSEPNIDLISNVTGQLVRPSEMSQASYWRNHVRKTVRFADGIQTLHAQAIDIVVEIGPNPVLIDIGRQCFPEGTEVWLPSLRREHDDWEQLLQSLGQLYVNGVKVNWSGFDRDYQRAKVSLPTYPFQRQRYWLDIKAVEVPSKKEQTQLKNQETFSTSIPETNFQDRIFAIIAKTSGRKQDQLTPDMSLEGDLGLDSLMMTQLMSDLVKLIPDDQKTAFSNYFSLRDLMQSQTVRQVIQRFEEWQPSSEKDTNSTEETKVVNLDPHEQRSHPQPANENVLPPLPTPYSPLPILHGQYFHLVGHWVVSSNSLFSSLRLQGSFDTDVAWQSWKHLISRHPMLRARFHVPEGATRFRDYQMEVLEEAIPPEIPVTDLRHLDTDAQEQAIQEELQRWLNYQWSMIEWPLHRFSVLQLGDNDYQLFLGNEHLISDALGNHIILREFMEIYRALISNDEPNLLPATTLQEYSEVVGAMNAWYDPEEDRLLTEYTSKQGKDSYFWNPQGGTVNYTHPEFHTQRYRLGREITAKLIAQTREWRLPINSLLMGAFLRAVVKFQQSSQPAIVQVPTGGRIYPGVDASHIVSSFAQNLALSFAPPQPNEDWSTLLNRLHQEIQNGIASGLDRSQTRQIGTIFRNNIALEDGKIPDHSVAVFRSALKSNLYFPYTGHTHIDTQYGSIAVTSYQAGGINAAGTIDILQEIFDDSLHLFASYDRKFFNLSVIDSLMKEYISQIEELTSLTIQHQEITQPLPASQKETNTNIESLLRQVAEEICHYPITSEEMDQDLEADLGMDSLERIRIVTRLEKLHGKVDRQALFSCRSLQEMATVLNRE</sequence>
<dbReference type="InterPro" id="IPR001242">
    <property type="entry name" value="Condensation_dom"/>
</dbReference>
<dbReference type="InterPro" id="IPR036736">
    <property type="entry name" value="ACP-like_sf"/>
</dbReference>
<dbReference type="PANTHER" id="PTHR43775:SF37">
    <property type="entry name" value="SI:DKEY-61P9.11"/>
    <property type="match status" value="1"/>
</dbReference>
<dbReference type="SUPFAM" id="SSF55048">
    <property type="entry name" value="Probable ACP-binding domain of malonyl-CoA ACP transacylase"/>
    <property type="match status" value="1"/>
</dbReference>
<dbReference type="GO" id="GO:0004312">
    <property type="term" value="F:fatty acid synthase activity"/>
    <property type="evidence" value="ECO:0007669"/>
    <property type="project" value="TreeGrafter"/>
</dbReference>
<feature type="region of interest" description="Disordered" evidence="5">
    <location>
        <begin position="1048"/>
        <end position="1067"/>
    </location>
</feature>
<dbReference type="PROSITE" id="PS52004">
    <property type="entry name" value="KS3_2"/>
    <property type="match status" value="1"/>
</dbReference>
<proteinExistence type="predicted"/>
<dbReference type="FunFam" id="3.40.366.10:FF:000002">
    <property type="entry name" value="Probable polyketide synthase 2"/>
    <property type="match status" value="1"/>
</dbReference>
<evidence type="ECO:0000256" key="2">
    <source>
        <dbReference type="ARBA" id="ARBA00022450"/>
    </source>
</evidence>
<dbReference type="Pfam" id="PF00550">
    <property type="entry name" value="PP-binding"/>
    <property type="match status" value="2"/>
</dbReference>
<evidence type="ECO:0000256" key="3">
    <source>
        <dbReference type="ARBA" id="ARBA00022553"/>
    </source>
</evidence>
<dbReference type="InterPro" id="IPR014031">
    <property type="entry name" value="Ketoacyl_synth_C"/>
</dbReference>
<dbReference type="Gene3D" id="3.30.559.10">
    <property type="entry name" value="Chloramphenicol acetyltransferase-like domain"/>
    <property type="match status" value="1"/>
</dbReference>
<gene>
    <name evidence="8" type="ORF">WA1_26510</name>
</gene>
<feature type="domain" description="Carrier" evidence="6">
    <location>
        <begin position="1540"/>
        <end position="1613"/>
    </location>
</feature>
<dbReference type="GO" id="GO:0006633">
    <property type="term" value="P:fatty acid biosynthetic process"/>
    <property type="evidence" value="ECO:0007669"/>
    <property type="project" value="InterPro"/>
</dbReference>
<dbReference type="PANTHER" id="PTHR43775">
    <property type="entry name" value="FATTY ACID SYNTHASE"/>
    <property type="match status" value="1"/>
</dbReference>
<dbReference type="GO" id="GO:0004315">
    <property type="term" value="F:3-oxoacyl-[acyl-carrier-protein] synthase activity"/>
    <property type="evidence" value="ECO:0007669"/>
    <property type="project" value="InterPro"/>
</dbReference>
<dbReference type="GO" id="GO:0071770">
    <property type="term" value="P:DIM/DIP cell wall layer assembly"/>
    <property type="evidence" value="ECO:0007669"/>
    <property type="project" value="TreeGrafter"/>
</dbReference>
<dbReference type="InterPro" id="IPR050091">
    <property type="entry name" value="PKS_NRPS_Biosynth_Enz"/>
</dbReference>
<dbReference type="Pfam" id="PF02801">
    <property type="entry name" value="Ketoacyl-synt_C"/>
    <property type="match status" value="1"/>
</dbReference>
<dbReference type="InterPro" id="IPR020841">
    <property type="entry name" value="PKS_Beta-ketoAc_synthase_dom"/>
</dbReference>
<feature type="domain" description="Carrier" evidence="6">
    <location>
        <begin position="944"/>
        <end position="1030"/>
    </location>
</feature>
<comment type="cofactor">
    <cofactor evidence="1">
        <name>pantetheine 4'-phosphate</name>
        <dbReference type="ChEBI" id="CHEBI:47942"/>
    </cofactor>
</comment>